<organism evidence="2 3">
    <name type="scientific">Aquicella siphonis</name>
    <dbReference type="NCBI Taxonomy" id="254247"/>
    <lineage>
        <taxon>Bacteria</taxon>
        <taxon>Pseudomonadati</taxon>
        <taxon>Pseudomonadota</taxon>
        <taxon>Gammaproteobacteria</taxon>
        <taxon>Legionellales</taxon>
        <taxon>Coxiellaceae</taxon>
        <taxon>Aquicella</taxon>
    </lineage>
</organism>
<keyword evidence="1" id="KW-0472">Membrane</keyword>
<feature type="transmembrane region" description="Helical" evidence="1">
    <location>
        <begin position="169"/>
        <end position="187"/>
    </location>
</feature>
<feature type="transmembrane region" description="Helical" evidence="1">
    <location>
        <begin position="89"/>
        <end position="107"/>
    </location>
</feature>
<reference evidence="2 3" key="1">
    <citation type="submission" date="2019-08" db="EMBL/GenBank/DDBJ databases">
        <authorList>
            <person name="Guy L."/>
        </authorList>
    </citation>
    <scope>NUCLEOTIDE SEQUENCE [LARGE SCALE GENOMIC DNA]</scope>
    <source>
        <strain evidence="2 3">SGT-108</strain>
    </source>
</reference>
<sequence length="207" mass="23816">MPVAGIFYILIQDAIGSAAGLSAELNDGMCDKAARVTADHHDRKPFRHVIRHEMRAFIFYTVFLSLLLFAFTLYRRILLNDFGSQNIRYGYSLIEALVLAKIILIGRKMKLGERYAHKPLLIPVLYKTVVFCLLMFLVHFTGYVITALFSGMSMPEIMNRLAVSKLNEMIAQILVMFFVFIFFFSFLEIGRIMGGEKLFNLFFKSRD</sequence>
<evidence type="ECO:0000313" key="3">
    <source>
        <dbReference type="Proteomes" id="UP000324194"/>
    </source>
</evidence>
<keyword evidence="1" id="KW-0812">Transmembrane</keyword>
<evidence type="ECO:0000256" key="1">
    <source>
        <dbReference type="SAM" id="Phobius"/>
    </source>
</evidence>
<keyword evidence="3" id="KW-1185">Reference proteome</keyword>
<dbReference type="EMBL" id="LR699119">
    <property type="protein sequence ID" value="VVC75490.1"/>
    <property type="molecule type" value="Genomic_DNA"/>
</dbReference>
<dbReference type="Proteomes" id="UP000324194">
    <property type="component" value="Chromosome 1"/>
</dbReference>
<name>A0A5E4PET5_9COXI</name>
<evidence type="ECO:0000313" key="2">
    <source>
        <dbReference type="EMBL" id="VVC75490.1"/>
    </source>
</evidence>
<feature type="transmembrane region" description="Helical" evidence="1">
    <location>
        <begin position="128"/>
        <end position="149"/>
    </location>
</feature>
<gene>
    <name evidence="2" type="ORF">AQUSIP_07800</name>
</gene>
<protein>
    <submittedName>
        <fullName evidence="2">Uncharacterized protein</fullName>
    </submittedName>
</protein>
<accession>A0A5E4PET5</accession>
<keyword evidence="1" id="KW-1133">Transmembrane helix</keyword>
<dbReference type="AlphaFoldDB" id="A0A5E4PET5"/>
<proteinExistence type="predicted"/>
<feature type="transmembrane region" description="Helical" evidence="1">
    <location>
        <begin position="57"/>
        <end position="77"/>
    </location>
</feature>
<dbReference type="KEGG" id="asip:AQUSIP_07800"/>